<keyword evidence="4" id="KW-1185">Reference proteome</keyword>
<keyword evidence="1" id="KW-1133">Transmembrane helix</keyword>
<feature type="transmembrane region" description="Helical" evidence="1">
    <location>
        <begin position="33"/>
        <end position="54"/>
    </location>
</feature>
<dbReference type="PANTHER" id="PTHR28048">
    <property type="entry name" value="ACR195WP"/>
    <property type="match status" value="1"/>
</dbReference>
<reference evidence="3 4" key="1">
    <citation type="submission" date="2024-02" db="EMBL/GenBank/DDBJ databases">
        <title>Discinaceae phylogenomics.</title>
        <authorList>
            <person name="Dirks A.C."/>
            <person name="James T.Y."/>
        </authorList>
    </citation>
    <scope>NUCLEOTIDE SEQUENCE [LARGE SCALE GENOMIC DNA]</scope>
    <source>
        <strain evidence="3 4">ACD0624</strain>
    </source>
</reference>
<feature type="transmembrane region" description="Helical" evidence="1">
    <location>
        <begin position="75"/>
        <end position="93"/>
    </location>
</feature>
<name>A0ABR3GTS2_9PEZI</name>
<gene>
    <name evidence="3" type="ORF">Q9L58_001557</name>
</gene>
<accession>A0ABR3GTS2</accession>
<feature type="domain" description="Distal membrane-arm assembly complex protein 1-like" evidence="2">
    <location>
        <begin position="27"/>
        <end position="63"/>
    </location>
</feature>
<evidence type="ECO:0000259" key="2">
    <source>
        <dbReference type="Pfam" id="PF15055"/>
    </source>
</evidence>
<evidence type="ECO:0000256" key="1">
    <source>
        <dbReference type="SAM" id="Phobius"/>
    </source>
</evidence>
<dbReference type="InterPro" id="IPR053092">
    <property type="entry name" value="Mitochondrial_unc_protein"/>
</dbReference>
<dbReference type="PANTHER" id="PTHR28048:SF1">
    <property type="entry name" value="ACR195WP"/>
    <property type="match status" value="1"/>
</dbReference>
<keyword evidence="1" id="KW-0812">Transmembrane</keyword>
<evidence type="ECO:0000313" key="4">
    <source>
        <dbReference type="Proteomes" id="UP001447188"/>
    </source>
</evidence>
<keyword evidence="1" id="KW-0472">Membrane</keyword>
<dbReference type="InterPro" id="IPR028036">
    <property type="entry name" value="DMAC1-like_dom"/>
</dbReference>
<sequence>MSSGPSKPIFDVEIPLSKVLDEEMKEDCRSCKVIGTAAPIGVAAYIFMSGRTQLRKQEEAIMRANTRWGIGARRLGIYGITASLVGMGVYRAIM</sequence>
<evidence type="ECO:0000313" key="3">
    <source>
        <dbReference type="EMBL" id="KAL0639331.1"/>
    </source>
</evidence>
<dbReference type="EMBL" id="JBBBZM010000012">
    <property type="protein sequence ID" value="KAL0639331.1"/>
    <property type="molecule type" value="Genomic_DNA"/>
</dbReference>
<dbReference type="Proteomes" id="UP001447188">
    <property type="component" value="Unassembled WGS sequence"/>
</dbReference>
<protein>
    <recommendedName>
        <fullName evidence="2">Distal membrane-arm assembly complex protein 1-like domain-containing protein</fullName>
    </recommendedName>
</protein>
<organism evidence="3 4">
    <name type="scientific">Discina gigas</name>
    <dbReference type="NCBI Taxonomy" id="1032678"/>
    <lineage>
        <taxon>Eukaryota</taxon>
        <taxon>Fungi</taxon>
        <taxon>Dikarya</taxon>
        <taxon>Ascomycota</taxon>
        <taxon>Pezizomycotina</taxon>
        <taxon>Pezizomycetes</taxon>
        <taxon>Pezizales</taxon>
        <taxon>Discinaceae</taxon>
        <taxon>Discina</taxon>
    </lineage>
</organism>
<comment type="caution">
    <text evidence="3">The sequence shown here is derived from an EMBL/GenBank/DDBJ whole genome shotgun (WGS) entry which is preliminary data.</text>
</comment>
<dbReference type="Pfam" id="PF15055">
    <property type="entry name" value="DMAC1_Dmo2"/>
    <property type="match status" value="1"/>
</dbReference>
<proteinExistence type="predicted"/>